<dbReference type="KEGG" id="abat:CFX1CAM_0973"/>
<accession>A0A1Y6K585</accession>
<dbReference type="GO" id="GO:0003700">
    <property type="term" value="F:DNA-binding transcription factor activity"/>
    <property type="evidence" value="ECO:0007669"/>
    <property type="project" value="InterPro"/>
</dbReference>
<feature type="domain" description="RNA polymerase sigma-70 region 4" evidence="1">
    <location>
        <begin position="82"/>
        <end position="130"/>
    </location>
</feature>
<keyword evidence="3" id="KW-1185">Reference proteome</keyword>
<dbReference type="InterPro" id="IPR036388">
    <property type="entry name" value="WH-like_DNA-bd_sf"/>
</dbReference>
<gene>
    <name evidence="2" type="ORF">CFX1CAM_0973</name>
</gene>
<dbReference type="SUPFAM" id="SSF88659">
    <property type="entry name" value="Sigma3 and sigma4 domains of RNA polymerase sigma factors"/>
    <property type="match status" value="1"/>
</dbReference>
<organism evidence="2 3">
    <name type="scientific">Candidatus Brevifilum fermentans</name>
    <dbReference type="NCBI Taxonomy" id="1986204"/>
    <lineage>
        <taxon>Bacteria</taxon>
        <taxon>Bacillati</taxon>
        <taxon>Chloroflexota</taxon>
        <taxon>Anaerolineae</taxon>
        <taxon>Anaerolineales</taxon>
        <taxon>Anaerolineaceae</taxon>
        <taxon>Candidatus Brevifilum</taxon>
    </lineage>
</organism>
<dbReference type="EMBL" id="LT859958">
    <property type="protein sequence ID" value="SMX54038.1"/>
    <property type="molecule type" value="Genomic_DNA"/>
</dbReference>
<dbReference type="AlphaFoldDB" id="A0A1Y6K585"/>
<evidence type="ECO:0000313" key="3">
    <source>
        <dbReference type="Proteomes" id="UP000195514"/>
    </source>
</evidence>
<name>A0A1Y6K585_9CHLR</name>
<protein>
    <submittedName>
        <fullName evidence="2">Putative Sigma-70, region 4</fullName>
    </submittedName>
</protein>
<proteinExistence type="predicted"/>
<dbReference type="NCBIfam" id="TIGR02937">
    <property type="entry name" value="sigma70-ECF"/>
    <property type="match status" value="1"/>
</dbReference>
<evidence type="ECO:0000313" key="2">
    <source>
        <dbReference type="EMBL" id="SMX54038.1"/>
    </source>
</evidence>
<dbReference type="InterPro" id="IPR014284">
    <property type="entry name" value="RNA_pol_sigma-70_dom"/>
</dbReference>
<evidence type="ECO:0000259" key="1">
    <source>
        <dbReference type="Pfam" id="PF04545"/>
    </source>
</evidence>
<dbReference type="RefSeq" id="WP_157891714.1">
    <property type="nucleotide sequence ID" value="NZ_LT859958.1"/>
</dbReference>
<dbReference type="GO" id="GO:0006352">
    <property type="term" value="P:DNA-templated transcription initiation"/>
    <property type="evidence" value="ECO:0007669"/>
    <property type="project" value="InterPro"/>
</dbReference>
<dbReference type="InterPro" id="IPR007630">
    <property type="entry name" value="RNA_pol_sigma70_r4"/>
</dbReference>
<dbReference type="OrthoDB" id="9803470at2"/>
<sequence>MVPESCQLEVCLAFDTYCKRTLRNEAINAHKSINRRKQIILNFSDLPVEEEYLFVNDGTLEPEADHLISGKLISNQLLTASINKLPDQLRRIIHLYYFDEFNDRTISEMIQVPRSTVQYWRVSALSKLRHDIEKNADDWADI</sequence>
<reference evidence="3" key="1">
    <citation type="submission" date="2017-05" db="EMBL/GenBank/DDBJ databases">
        <authorList>
            <person name="Kirkegaard R."/>
            <person name="Mcilroy J S."/>
        </authorList>
    </citation>
    <scope>NUCLEOTIDE SEQUENCE [LARGE SCALE GENOMIC DNA]</scope>
</reference>
<dbReference type="Gene3D" id="1.10.10.10">
    <property type="entry name" value="Winged helix-like DNA-binding domain superfamily/Winged helix DNA-binding domain"/>
    <property type="match status" value="1"/>
</dbReference>
<dbReference type="Pfam" id="PF04545">
    <property type="entry name" value="Sigma70_r4"/>
    <property type="match status" value="1"/>
</dbReference>
<dbReference type="Proteomes" id="UP000195514">
    <property type="component" value="Chromosome I"/>
</dbReference>
<dbReference type="InterPro" id="IPR013324">
    <property type="entry name" value="RNA_pol_sigma_r3/r4-like"/>
</dbReference>